<gene>
    <name evidence="1" type="ORF">A2797_02260</name>
</gene>
<sequence length="100" mass="11778">MASRKVLWTWTIFVWEIASEVYEETKKRKKNRETIKDLNRLVRKLIPEIRPLLGKTYEEQKQMAQELLEEQSRLSISLKDEETFVVQGVATAALRKIANS</sequence>
<reference evidence="1 2" key="1">
    <citation type="journal article" date="2016" name="Nat. Commun.">
        <title>Thousands of microbial genomes shed light on interconnected biogeochemical processes in an aquifer system.</title>
        <authorList>
            <person name="Anantharaman K."/>
            <person name="Brown C.T."/>
            <person name="Hug L.A."/>
            <person name="Sharon I."/>
            <person name="Castelle C.J."/>
            <person name="Probst A.J."/>
            <person name="Thomas B.C."/>
            <person name="Singh A."/>
            <person name="Wilkins M.J."/>
            <person name="Karaoz U."/>
            <person name="Brodie E.L."/>
            <person name="Williams K.H."/>
            <person name="Hubbard S.S."/>
            <person name="Banfield J.F."/>
        </authorList>
    </citation>
    <scope>NUCLEOTIDE SEQUENCE [LARGE SCALE GENOMIC DNA]</scope>
</reference>
<comment type="caution">
    <text evidence="1">The sequence shown here is derived from an EMBL/GenBank/DDBJ whole genome shotgun (WGS) entry which is preliminary data.</text>
</comment>
<dbReference type="Proteomes" id="UP000179005">
    <property type="component" value="Unassembled WGS sequence"/>
</dbReference>
<proteinExistence type="predicted"/>
<accession>A0A1F4VBY7</accession>
<name>A0A1F4VBY7_UNCKA</name>
<protein>
    <submittedName>
        <fullName evidence="1">Uncharacterized protein</fullName>
    </submittedName>
</protein>
<dbReference type="EMBL" id="MEVC01000019">
    <property type="protein sequence ID" value="OGC54684.1"/>
    <property type="molecule type" value="Genomic_DNA"/>
</dbReference>
<evidence type="ECO:0000313" key="2">
    <source>
        <dbReference type="Proteomes" id="UP000179005"/>
    </source>
</evidence>
<evidence type="ECO:0000313" key="1">
    <source>
        <dbReference type="EMBL" id="OGC54684.1"/>
    </source>
</evidence>
<dbReference type="AlphaFoldDB" id="A0A1F4VBY7"/>
<organism evidence="1 2">
    <name type="scientific">candidate division WWE3 bacterium RIFCSPHIGHO2_01_FULL_48_15</name>
    <dbReference type="NCBI Taxonomy" id="1802619"/>
    <lineage>
        <taxon>Bacteria</taxon>
        <taxon>Katanobacteria</taxon>
    </lineage>
</organism>